<protein>
    <submittedName>
        <fullName evidence="2">Gliding motility-associated C-terminal domain-containing protein</fullName>
    </submittedName>
</protein>
<dbReference type="SUPFAM" id="SSF49299">
    <property type="entry name" value="PKD domain"/>
    <property type="match status" value="1"/>
</dbReference>
<reference evidence="2" key="1">
    <citation type="submission" date="2022-03" db="EMBL/GenBank/DDBJ databases">
        <title>De novo assembled genomes of Belliella spp. (Cyclobacteriaceae) strains.</title>
        <authorList>
            <person name="Szabo A."/>
            <person name="Korponai K."/>
            <person name="Felfoldi T."/>
        </authorList>
    </citation>
    <scope>NUCLEOTIDE SEQUENCE</scope>
    <source>
        <strain evidence="2">DSM 111903</strain>
    </source>
</reference>
<dbReference type="Pfam" id="PF13585">
    <property type="entry name" value="CHU_C"/>
    <property type="match status" value="1"/>
</dbReference>
<dbReference type="Pfam" id="PF13573">
    <property type="entry name" value="SprB"/>
    <property type="match status" value="3"/>
</dbReference>
<dbReference type="InterPro" id="IPR025667">
    <property type="entry name" value="SprB_repeat"/>
</dbReference>
<evidence type="ECO:0000313" key="2">
    <source>
        <dbReference type="EMBL" id="MCH7414846.1"/>
    </source>
</evidence>
<sequence length="625" mass="69173">MKVLKRKFGKCLLTCTIIWFLVGYSYALPSIDVFTHYSEGVFQQTQSQHSQSASFGKIEVDVSGKLALCSHEDKGEIILDVKGGVAPYTFLWNNNATDQNRYNLFAGTYTVFIKDSRGTEHVERIVIQPPFPLIVELDEIKHGSCANNNLGSAKIKVKIGRGDPYRVEWSHGLMDSMEAKDLPGGEYSVTVYDLFNCSKTIYFSIVSEGASIQAVENITHVGCGGESNGSIQLNISGGVEPYTYRWSNGQTTKDISNLAKGEYSVQIHDSKGCTITKNYSVNQSAAPIPLSLDLLEVSHVSCSGLSEGSVEFEINGGLAPFDISWSDGTKGLLKRSGLSAGVYNLVVRDSFGCMISQEVVVREFDALNVQIDNTLEVDCDSGDKKGVAWVNISGGNPPYKIKWNTGEDSREINFFSNTLLSAEIIDANGCKVFSELKVSFPDNKDNAKLDFDFRKLKISSDLDVFTNEPIQFEAFIPDQYVSWKWDFGDGVTSLEKDPIHLFATGGEFEVQLVGYDIFGCSSIERNIIYVKEIIEVLVLPNAFTPNGDGLNDRFVPIMKGISNFEMNIFNHWGEHVYKESGLDLQGWDGFYKGKLLPKGNYIYKITYTTTEGVVVDKTGGVTLIR</sequence>
<evidence type="ECO:0000313" key="3">
    <source>
        <dbReference type="Proteomes" id="UP001165430"/>
    </source>
</evidence>
<accession>A0ABS9VEI0</accession>
<dbReference type="SMART" id="SM00089">
    <property type="entry name" value="PKD"/>
    <property type="match status" value="1"/>
</dbReference>
<feature type="domain" description="PKD" evidence="1">
    <location>
        <begin position="477"/>
        <end position="527"/>
    </location>
</feature>
<dbReference type="InterPro" id="IPR013783">
    <property type="entry name" value="Ig-like_fold"/>
</dbReference>
<dbReference type="InterPro" id="IPR000601">
    <property type="entry name" value="PKD_dom"/>
</dbReference>
<proteinExistence type="predicted"/>
<dbReference type="Gene3D" id="2.60.40.10">
    <property type="entry name" value="Immunoglobulins"/>
    <property type="match status" value="1"/>
</dbReference>
<dbReference type="EMBL" id="JAKZGO010000014">
    <property type="protein sequence ID" value="MCH7414846.1"/>
    <property type="molecule type" value="Genomic_DNA"/>
</dbReference>
<dbReference type="InterPro" id="IPR035986">
    <property type="entry name" value="PKD_dom_sf"/>
</dbReference>
<dbReference type="NCBIfam" id="TIGR04131">
    <property type="entry name" value="Bac_Flav_CTERM"/>
    <property type="match status" value="1"/>
</dbReference>
<evidence type="ECO:0000259" key="1">
    <source>
        <dbReference type="PROSITE" id="PS50093"/>
    </source>
</evidence>
<dbReference type="Proteomes" id="UP001165430">
    <property type="component" value="Unassembled WGS sequence"/>
</dbReference>
<keyword evidence="3" id="KW-1185">Reference proteome</keyword>
<dbReference type="Pfam" id="PF18911">
    <property type="entry name" value="PKD_4"/>
    <property type="match status" value="1"/>
</dbReference>
<organism evidence="2 3">
    <name type="scientific">Belliella alkalica</name>
    <dbReference type="NCBI Taxonomy" id="1730871"/>
    <lineage>
        <taxon>Bacteria</taxon>
        <taxon>Pseudomonadati</taxon>
        <taxon>Bacteroidota</taxon>
        <taxon>Cytophagia</taxon>
        <taxon>Cytophagales</taxon>
        <taxon>Cyclobacteriaceae</taxon>
        <taxon>Belliella</taxon>
    </lineage>
</organism>
<dbReference type="Gene3D" id="2.60.40.740">
    <property type="match status" value="1"/>
</dbReference>
<comment type="caution">
    <text evidence="2">The sequence shown here is derived from an EMBL/GenBank/DDBJ whole genome shotgun (WGS) entry which is preliminary data.</text>
</comment>
<gene>
    <name evidence="2" type="ORF">MM213_15200</name>
</gene>
<name>A0ABS9VEI0_9BACT</name>
<dbReference type="PROSITE" id="PS50093">
    <property type="entry name" value="PKD"/>
    <property type="match status" value="1"/>
</dbReference>
<dbReference type="InterPro" id="IPR022409">
    <property type="entry name" value="PKD/Chitinase_dom"/>
</dbReference>
<dbReference type="RefSeq" id="WP_241413630.1">
    <property type="nucleotide sequence ID" value="NZ_JAKZGO010000014.1"/>
</dbReference>
<dbReference type="CDD" id="cd00146">
    <property type="entry name" value="PKD"/>
    <property type="match status" value="1"/>
</dbReference>
<dbReference type="InterPro" id="IPR026341">
    <property type="entry name" value="T9SS_type_B"/>
</dbReference>